<feature type="non-terminal residue" evidence="11">
    <location>
        <position position="194"/>
    </location>
</feature>
<evidence type="ECO:0000256" key="2">
    <source>
        <dbReference type="ARBA" id="ARBA00022723"/>
    </source>
</evidence>
<name>A0A2K3JNU3_TRIPR</name>
<keyword evidence="8" id="KW-0548">Nucleotidyltransferase</keyword>
<keyword evidence="4" id="KW-0378">Hydrolase</keyword>
<reference evidence="11 12" key="1">
    <citation type="journal article" date="2014" name="Am. J. Bot.">
        <title>Genome assembly and annotation for red clover (Trifolium pratense; Fabaceae).</title>
        <authorList>
            <person name="Istvanek J."/>
            <person name="Jaros M."/>
            <person name="Krenek A."/>
            <person name="Repkova J."/>
        </authorList>
    </citation>
    <scope>NUCLEOTIDE SEQUENCE [LARGE SCALE GENOMIC DNA]</scope>
    <source>
        <strain evidence="12">cv. Tatra</strain>
        <tissue evidence="11">Young leaves</tissue>
    </source>
</reference>
<dbReference type="GO" id="GO:0046872">
    <property type="term" value="F:metal ion binding"/>
    <property type="evidence" value="ECO:0007669"/>
    <property type="project" value="UniProtKB-KW"/>
</dbReference>
<organism evidence="11 12">
    <name type="scientific">Trifolium pratense</name>
    <name type="common">Red clover</name>
    <dbReference type="NCBI Taxonomy" id="57577"/>
    <lineage>
        <taxon>Eukaryota</taxon>
        <taxon>Viridiplantae</taxon>
        <taxon>Streptophyta</taxon>
        <taxon>Embryophyta</taxon>
        <taxon>Tracheophyta</taxon>
        <taxon>Spermatophyta</taxon>
        <taxon>Magnoliopsida</taxon>
        <taxon>eudicotyledons</taxon>
        <taxon>Gunneridae</taxon>
        <taxon>Pentapetalae</taxon>
        <taxon>rosids</taxon>
        <taxon>fabids</taxon>
        <taxon>Fabales</taxon>
        <taxon>Fabaceae</taxon>
        <taxon>Papilionoideae</taxon>
        <taxon>50 kb inversion clade</taxon>
        <taxon>NPAAA clade</taxon>
        <taxon>Hologalegina</taxon>
        <taxon>IRL clade</taxon>
        <taxon>Trifolieae</taxon>
        <taxon>Trifolium</taxon>
    </lineage>
</organism>
<dbReference type="AlphaFoldDB" id="A0A2K3JNU3"/>
<evidence type="ECO:0000256" key="9">
    <source>
        <dbReference type="ARBA" id="ARBA00023172"/>
    </source>
</evidence>
<dbReference type="GO" id="GO:0015074">
    <property type="term" value="P:DNA integration"/>
    <property type="evidence" value="ECO:0007669"/>
    <property type="project" value="UniProtKB-KW"/>
</dbReference>
<dbReference type="GO" id="GO:0004519">
    <property type="term" value="F:endonuclease activity"/>
    <property type="evidence" value="ECO:0007669"/>
    <property type="project" value="UniProtKB-KW"/>
</dbReference>
<keyword evidence="6" id="KW-0229">DNA integration</keyword>
<dbReference type="InterPro" id="IPR057670">
    <property type="entry name" value="SH3_retrovirus"/>
</dbReference>
<dbReference type="GO" id="GO:0003964">
    <property type="term" value="F:RNA-directed DNA polymerase activity"/>
    <property type="evidence" value="ECO:0007669"/>
    <property type="project" value="UniProtKB-KW"/>
</dbReference>
<keyword evidence="5" id="KW-0460">Magnesium</keyword>
<dbReference type="Pfam" id="PF25597">
    <property type="entry name" value="SH3_retrovirus"/>
    <property type="match status" value="1"/>
</dbReference>
<keyword evidence="3" id="KW-0255">Endonuclease</keyword>
<comment type="caution">
    <text evidence="11">The sequence shown here is derived from an EMBL/GenBank/DDBJ whole genome shotgun (WGS) entry which is preliminary data.</text>
</comment>
<dbReference type="PANTHER" id="PTHR42648:SF11">
    <property type="entry name" value="TRANSPOSON TY4-P GAG-POL POLYPROTEIN"/>
    <property type="match status" value="1"/>
</dbReference>
<dbReference type="GO" id="GO:0006310">
    <property type="term" value="P:DNA recombination"/>
    <property type="evidence" value="ECO:0007669"/>
    <property type="project" value="UniProtKB-KW"/>
</dbReference>
<evidence type="ECO:0000256" key="4">
    <source>
        <dbReference type="ARBA" id="ARBA00022801"/>
    </source>
</evidence>
<dbReference type="PANTHER" id="PTHR42648">
    <property type="entry name" value="TRANSPOSASE, PUTATIVE-RELATED"/>
    <property type="match status" value="1"/>
</dbReference>
<keyword evidence="1" id="KW-0540">Nuclease</keyword>
<keyword evidence="2" id="KW-0479">Metal-binding</keyword>
<accession>A0A2K3JNU3</accession>
<feature type="domain" description="Retroviral polymerase SH3-like" evidence="10">
    <location>
        <begin position="58"/>
        <end position="85"/>
    </location>
</feature>
<gene>
    <name evidence="11" type="ORF">L195_g049308</name>
</gene>
<proteinExistence type="predicted"/>
<evidence type="ECO:0000256" key="3">
    <source>
        <dbReference type="ARBA" id="ARBA00022759"/>
    </source>
</evidence>
<evidence type="ECO:0000256" key="7">
    <source>
        <dbReference type="ARBA" id="ARBA00022918"/>
    </source>
</evidence>
<keyword evidence="8" id="KW-0239">DNA-directed DNA polymerase</keyword>
<keyword evidence="7" id="KW-0695">RNA-directed DNA polymerase</keyword>
<sequence length="194" mass="21794">MTRCMLNEKKLPKSFWGEAVTTACYVLNRCPTKCLNKVPEAIWSGSTPSVKHLRIFGSLCYRHIPDQKEKKLDDKSEALILIGYHTAGISSERALPFTFEDQETSDSPQATAKIEPTVAHDEFQDRRSERGRVSTRSLQDFETISDNLITNDGDLVHLALHVVTEPLNCTSTIKSHEVQSIESNEMLWQSGVAT</sequence>
<keyword evidence="8" id="KW-0808">Transferase</keyword>
<keyword evidence="9" id="KW-0233">DNA recombination</keyword>
<protein>
    <submittedName>
        <fullName evidence="11">Retrovirus-related Pol polyprotein from transposon TNT 1-94</fullName>
    </submittedName>
</protein>
<evidence type="ECO:0000313" key="12">
    <source>
        <dbReference type="Proteomes" id="UP000236291"/>
    </source>
</evidence>
<evidence type="ECO:0000256" key="1">
    <source>
        <dbReference type="ARBA" id="ARBA00022722"/>
    </source>
</evidence>
<dbReference type="Proteomes" id="UP000236291">
    <property type="component" value="Unassembled WGS sequence"/>
</dbReference>
<evidence type="ECO:0000256" key="5">
    <source>
        <dbReference type="ARBA" id="ARBA00022842"/>
    </source>
</evidence>
<evidence type="ECO:0000256" key="6">
    <source>
        <dbReference type="ARBA" id="ARBA00022908"/>
    </source>
</evidence>
<reference evidence="11 12" key="2">
    <citation type="journal article" date="2017" name="Front. Plant Sci.">
        <title>Gene Classification and Mining of Molecular Markers Useful in Red Clover (Trifolium pratense) Breeding.</title>
        <authorList>
            <person name="Istvanek J."/>
            <person name="Dluhosova J."/>
            <person name="Dluhos P."/>
            <person name="Patkova L."/>
            <person name="Nedelnik J."/>
            <person name="Repkova J."/>
        </authorList>
    </citation>
    <scope>NUCLEOTIDE SEQUENCE [LARGE SCALE GENOMIC DNA]</scope>
    <source>
        <strain evidence="12">cv. Tatra</strain>
        <tissue evidence="11">Young leaves</tissue>
    </source>
</reference>
<dbReference type="STRING" id="57577.A0A2K3JNU3"/>
<evidence type="ECO:0000313" key="11">
    <source>
        <dbReference type="EMBL" id="PNX55678.1"/>
    </source>
</evidence>
<dbReference type="GO" id="GO:0003887">
    <property type="term" value="F:DNA-directed DNA polymerase activity"/>
    <property type="evidence" value="ECO:0007669"/>
    <property type="project" value="UniProtKB-KW"/>
</dbReference>
<dbReference type="InterPro" id="IPR039537">
    <property type="entry name" value="Retrotran_Ty1/copia-like"/>
</dbReference>
<evidence type="ECO:0000256" key="8">
    <source>
        <dbReference type="ARBA" id="ARBA00022932"/>
    </source>
</evidence>
<dbReference type="GO" id="GO:0016787">
    <property type="term" value="F:hydrolase activity"/>
    <property type="evidence" value="ECO:0007669"/>
    <property type="project" value="UniProtKB-KW"/>
</dbReference>
<evidence type="ECO:0000259" key="10">
    <source>
        <dbReference type="Pfam" id="PF25597"/>
    </source>
</evidence>
<dbReference type="EMBL" id="ASHM01072393">
    <property type="protein sequence ID" value="PNX55678.1"/>
    <property type="molecule type" value="Genomic_DNA"/>
</dbReference>